<evidence type="ECO:0000313" key="2">
    <source>
        <dbReference type="Proteomes" id="UP000254571"/>
    </source>
</evidence>
<accession>A0A7H4P0U3</accession>
<evidence type="ECO:0000313" key="1">
    <source>
        <dbReference type="EMBL" id="STW06058.1"/>
    </source>
</evidence>
<dbReference type="AlphaFoldDB" id="A0A7H4P0U3"/>
<name>A0A7H4P0U3_9ENTR</name>
<sequence length="56" mass="6174">MKPGLLVAMAKMDLAGLGKLTKMLSGSEDNLKLFDTLYQEGMQPDDWKAAFLEQAL</sequence>
<comment type="caution">
    <text evidence="1">The sequence shown here is derived from an EMBL/GenBank/DDBJ whole genome shotgun (WGS) entry which is preliminary data.</text>
</comment>
<protein>
    <submittedName>
        <fullName evidence="1">Putative conjugal transfer protein</fullName>
    </submittedName>
</protein>
<gene>
    <name evidence="1" type="ORF">NCTC9149_02459</name>
</gene>
<proteinExistence type="predicted"/>
<dbReference type="Proteomes" id="UP000254571">
    <property type="component" value="Unassembled WGS sequence"/>
</dbReference>
<reference evidence="1 2" key="1">
    <citation type="submission" date="2018-06" db="EMBL/GenBank/DDBJ databases">
        <authorList>
            <consortium name="Pathogen Informatics"/>
            <person name="Doyle S."/>
        </authorList>
    </citation>
    <scope>NUCLEOTIDE SEQUENCE [LARGE SCALE GENOMIC DNA]</scope>
    <source>
        <strain evidence="1 2">NCTC9149</strain>
    </source>
</reference>
<dbReference type="EMBL" id="UGMX01000002">
    <property type="protein sequence ID" value="STW06058.1"/>
    <property type="molecule type" value="Genomic_DNA"/>
</dbReference>
<organism evidence="1 2">
    <name type="scientific">Klebsiella grimontii</name>
    <dbReference type="NCBI Taxonomy" id="2058152"/>
    <lineage>
        <taxon>Bacteria</taxon>
        <taxon>Pseudomonadati</taxon>
        <taxon>Pseudomonadota</taxon>
        <taxon>Gammaproteobacteria</taxon>
        <taxon>Enterobacterales</taxon>
        <taxon>Enterobacteriaceae</taxon>
        <taxon>Klebsiella/Raoultella group</taxon>
        <taxon>Klebsiella</taxon>
    </lineage>
</organism>